<keyword evidence="3" id="KW-1185">Reference proteome</keyword>
<protein>
    <submittedName>
        <fullName evidence="2">Uncharacterized protein</fullName>
    </submittedName>
</protein>
<gene>
    <name evidence="2" type="ORF">PPENT_87.1.T0020587</name>
</gene>
<accession>A0A8S1S2F1</accession>
<evidence type="ECO:0000313" key="2">
    <source>
        <dbReference type="EMBL" id="CAD8133743.1"/>
    </source>
</evidence>
<keyword evidence="1" id="KW-0472">Membrane</keyword>
<keyword evidence="1" id="KW-0812">Transmembrane</keyword>
<dbReference type="AlphaFoldDB" id="A0A8S1S2F1"/>
<reference evidence="2" key="1">
    <citation type="submission" date="2021-01" db="EMBL/GenBank/DDBJ databases">
        <authorList>
            <consortium name="Genoscope - CEA"/>
            <person name="William W."/>
        </authorList>
    </citation>
    <scope>NUCLEOTIDE SEQUENCE</scope>
</reference>
<comment type="caution">
    <text evidence="2">The sequence shown here is derived from an EMBL/GenBank/DDBJ whole genome shotgun (WGS) entry which is preliminary data.</text>
</comment>
<sequence>MIVIADLQNNHIVIQHKRCEDFVASSGKCLDTCTKNFQNNFLCTKNFQNNFFVEGFNLAIVIILNIVQMLQLLMNNAMKYYQRKKCLSFF</sequence>
<name>A0A8S1S2F1_9CILI</name>
<dbReference type="EMBL" id="CAJJDO010000002">
    <property type="protein sequence ID" value="CAD8133743.1"/>
    <property type="molecule type" value="Genomic_DNA"/>
</dbReference>
<proteinExistence type="predicted"/>
<evidence type="ECO:0000313" key="3">
    <source>
        <dbReference type="Proteomes" id="UP000689195"/>
    </source>
</evidence>
<keyword evidence="1" id="KW-1133">Transmembrane helix</keyword>
<feature type="transmembrane region" description="Helical" evidence="1">
    <location>
        <begin position="55"/>
        <end position="74"/>
    </location>
</feature>
<evidence type="ECO:0000256" key="1">
    <source>
        <dbReference type="SAM" id="Phobius"/>
    </source>
</evidence>
<dbReference type="Proteomes" id="UP000689195">
    <property type="component" value="Unassembled WGS sequence"/>
</dbReference>
<organism evidence="2 3">
    <name type="scientific">Paramecium pentaurelia</name>
    <dbReference type="NCBI Taxonomy" id="43138"/>
    <lineage>
        <taxon>Eukaryota</taxon>
        <taxon>Sar</taxon>
        <taxon>Alveolata</taxon>
        <taxon>Ciliophora</taxon>
        <taxon>Intramacronucleata</taxon>
        <taxon>Oligohymenophorea</taxon>
        <taxon>Peniculida</taxon>
        <taxon>Parameciidae</taxon>
        <taxon>Paramecium</taxon>
    </lineage>
</organism>